<gene>
    <name evidence="11" type="ORF">SAMN05216387_101247</name>
</gene>
<evidence type="ECO:0000256" key="5">
    <source>
        <dbReference type="ARBA" id="ARBA00022692"/>
    </source>
</evidence>
<dbReference type="AlphaFoldDB" id="A0A1H7GK13"/>
<evidence type="ECO:0000256" key="6">
    <source>
        <dbReference type="ARBA" id="ARBA00022989"/>
    </source>
</evidence>
<name>A0A1H7GK13_9PROT</name>
<reference evidence="11 12" key="1">
    <citation type="submission" date="2016-10" db="EMBL/GenBank/DDBJ databases">
        <authorList>
            <person name="de Groot N.N."/>
        </authorList>
    </citation>
    <scope>NUCLEOTIDE SEQUENCE [LARGE SCALE GENOMIC DNA]</scope>
    <source>
        <strain evidence="11 12">Nv1</strain>
    </source>
</reference>
<dbReference type="GO" id="GO:0015920">
    <property type="term" value="P:lipopolysaccharide transport"/>
    <property type="evidence" value="ECO:0007669"/>
    <property type="project" value="TreeGrafter"/>
</dbReference>
<evidence type="ECO:0000256" key="9">
    <source>
        <dbReference type="SAM" id="Phobius"/>
    </source>
</evidence>
<feature type="transmembrane region" description="Helical" evidence="9">
    <location>
        <begin position="228"/>
        <end position="248"/>
    </location>
</feature>
<feature type="transmembrane region" description="Helical" evidence="9">
    <location>
        <begin position="114"/>
        <end position="136"/>
    </location>
</feature>
<dbReference type="InterPro" id="IPR013525">
    <property type="entry name" value="ABC2_TM"/>
</dbReference>
<evidence type="ECO:0000259" key="10">
    <source>
        <dbReference type="Pfam" id="PF01061"/>
    </source>
</evidence>
<keyword evidence="6 9" id="KW-1133">Transmembrane helix</keyword>
<keyword evidence="8 9" id="KW-0472">Membrane</keyword>
<accession>A0A1H7GK13</accession>
<dbReference type="GO" id="GO:0005886">
    <property type="term" value="C:plasma membrane"/>
    <property type="evidence" value="ECO:0007669"/>
    <property type="project" value="UniProtKB-SubCell"/>
</dbReference>
<keyword evidence="7" id="KW-0625">Polysaccharide transport</keyword>
<dbReference type="OrthoDB" id="9796017at2"/>
<evidence type="ECO:0000256" key="1">
    <source>
        <dbReference type="ARBA" id="ARBA00004651"/>
    </source>
</evidence>
<dbReference type="PANTHER" id="PTHR30413:SF10">
    <property type="entry name" value="CAPSULE POLYSACCHARIDE EXPORT INNER-MEMBRANE PROTEIN CTRC"/>
    <property type="match status" value="1"/>
</dbReference>
<evidence type="ECO:0000313" key="12">
    <source>
        <dbReference type="Proteomes" id="UP000198620"/>
    </source>
</evidence>
<comment type="subcellular location">
    <subcellularLocation>
        <location evidence="1">Cell membrane</location>
        <topology evidence="1">Multi-pass membrane protein</topology>
    </subcellularLocation>
</comment>
<keyword evidence="12" id="KW-1185">Reference proteome</keyword>
<comment type="similarity">
    <text evidence="2">Belongs to the ABC-2 integral membrane protein family.</text>
</comment>
<keyword evidence="7" id="KW-0762">Sugar transport</keyword>
<feature type="transmembrane region" description="Helical" evidence="9">
    <location>
        <begin position="174"/>
        <end position="193"/>
    </location>
</feature>
<dbReference type="GO" id="GO:0140359">
    <property type="term" value="F:ABC-type transporter activity"/>
    <property type="evidence" value="ECO:0007669"/>
    <property type="project" value="InterPro"/>
</dbReference>
<evidence type="ECO:0000256" key="8">
    <source>
        <dbReference type="ARBA" id="ARBA00023136"/>
    </source>
</evidence>
<feature type="transmembrane region" description="Helical" evidence="9">
    <location>
        <begin position="142"/>
        <end position="167"/>
    </location>
</feature>
<organism evidence="11 12">
    <name type="scientific">Nitrosovibrio tenuis</name>
    <dbReference type="NCBI Taxonomy" id="1233"/>
    <lineage>
        <taxon>Bacteria</taxon>
        <taxon>Pseudomonadati</taxon>
        <taxon>Pseudomonadota</taxon>
        <taxon>Betaproteobacteria</taxon>
        <taxon>Nitrosomonadales</taxon>
        <taxon>Nitrosomonadaceae</taxon>
        <taxon>Nitrosovibrio</taxon>
    </lineage>
</organism>
<evidence type="ECO:0000256" key="2">
    <source>
        <dbReference type="ARBA" id="ARBA00007783"/>
    </source>
</evidence>
<dbReference type="Pfam" id="PF01061">
    <property type="entry name" value="ABC2_membrane"/>
    <property type="match status" value="1"/>
</dbReference>
<keyword evidence="3" id="KW-0813">Transport</keyword>
<keyword evidence="4" id="KW-1003">Cell membrane</keyword>
<feature type="transmembrane region" description="Helical" evidence="9">
    <location>
        <begin position="71"/>
        <end position="93"/>
    </location>
</feature>
<proteinExistence type="inferred from homology"/>
<dbReference type="GO" id="GO:0015774">
    <property type="term" value="P:polysaccharide transport"/>
    <property type="evidence" value="ECO:0007669"/>
    <property type="project" value="UniProtKB-KW"/>
</dbReference>
<evidence type="ECO:0000256" key="7">
    <source>
        <dbReference type="ARBA" id="ARBA00023047"/>
    </source>
</evidence>
<feature type="domain" description="ABC-2 type transporter transmembrane" evidence="10">
    <location>
        <begin position="19"/>
        <end position="219"/>
    </location>
</feature>
<feature type="transmembrane region" description="Helical" evidence="9">
    <location>
        <begin position="38"/>
        <end position="59"/>
    </location>
</feature>
<dbReference type="STRING" id="1233.SAMN05216387_101247"/>
<dbReference type="Proteomes" id="UP000198620">
    <property type="component" value="Unassembled WGS sequence"/>
</dbReference>
<evidence type="ECO:0000256" key="3">
    <source>
        <dbReference type="ARBA" id="ARBA00022448"/>
    </source>
</evidence>
<sequence length="260" mass="29577">MFSTAIQDLSASLNAWRLWSLLGWLEIRQRYARSRLGPFWLTISMGVIIGSIGVVYGTLFNQNIADYLPMMGIGLVFWVLLTSIINESCVAYINSAGYIRQTSTPKLLFMLQVGWRNFMIFVHNFVIVILLLIIFGTPNWSIFPIFFPGLVLFILNALWIGQVLGIISARFRDLPQITAAVLQMAFYVTPILFPPSMLNEHRWIVEYNPFAYLLELVRGPLTGHAPSVLTWGVTGAMAILGWLLALALTERYLKRIPYWV</sequence>
<dbReference type="RefSeq" id="WP_090826161.1">
    <property type="nucleotide sequence ID" value="NZ_FOBH01000001.1"/>
</dbReference>
<dbReference type="PANTHER" id="PTHR30413">
    <property type="entry name" value="INNER MEMBRANE TRANSPORT PERMEASE"/>
    <property type="match status" value="1"/>
</dbReference>
<keyword evidence="5 9" id="KW-0812">Transmembrane</keyword>
<evidence type="ECO:0000313" key="11">
    <source>
        <dbReference type="EMBL" id="SEK36195.1"/>
    </source>
</evidence>
<protein>
    <submittedName>
        <fullName evidence="11">Lipopolysaccharide transport system permease protein</fullName>
    </submittedName>
</protein>
<dbReference type="EMBL" id="FOBH01000001">
    <property type="protein sequence ID" value="SEK36195.1"/>
    <property type="molecule type" value="Genomic_DNA"/>
</dbReference>
<evidence type="ECO:0000256" key="4">
    <source>
        <dbReference type="ARBA" id="ARBA00022475"/>
    </source>
</evidence>